<gene>
    <name evidence="2" type="ORF">CTheo_2378</name>
</gene>
<keyword evidence="3" id="KW-1185">Reference proteome</keyword>
<dbReference type="OrthoDB" id="2745718at2759"/>
<feature type="compositionally biased region" description="Basic and acidic residues" evidence="1">
    <location>
        <begin position="810"/>
        <end position="822"/>
    </location>
</feature>
<evidence type="ECO:0000313" key="2">
    <source>
        <dbReference type="EMBL" id="KAB5594162.1"/>
    </source>
</evidence>
<comment type="caution">
    <text evidence="2">The sequence shown here is derived from an EMBL/GenBank/DDBJ whole genome shotgun (WGS) entry which is preliminary data.</text>
</comment>
<feature type="region of interest" description="Disordered" evidence="1">
    <location>
        <begin position="805"/>
        <end position="826"/>
    </location>
</feature>
<accession>A0A5N5QQX6</accession>
<name>A0A5N5QQX6_9AGAM</name>
<reference evidence="2 3" key="1">
    <citation type="journal article" date="2019" name="Fungal Biol. Biotechnol.">
        <title>Draft genome sequence of fastidious pathogen Ceratobasidium theobromae, which causes vascular-streak dieback in Theobroma cacao.</title>
        <authorList>
            <person name="Ali S.S."/>
            <person name="Asman A."/>
            <person name="Shao J."/>
            <person name="Firmansyah A.P."/>
            <person name="Susilo A.W."/>
            <person name="Rosmana A."/>
            <person name="McMahon P."/>
            <person name="Junaid M."/>
            <person name="Guest D."/>
            <person name="Kheng T.Y."/>
            <person name="Meinhardt L.W."/>
            <person name="Bailey B.A."/>
        </authorList>
    </citation>
    <scope>NUCLEOTIDE SEQUENCE [LARGE SCALE GENOMIC DNA]</scope>
    <source>
        <strain evidence="2 3">CT2</strain>
    </source>
</reference>
<proteinExistence type="predicted"/>
<organism evidence="2 3">
    <name type="scientific">Ceratobasidium theobromae</name>
    <dbReference type="NCBI Taxonomy" id="1582974"/>
    <lineage>
        <taxon>Eukaryota</taxon>
        <taxon>Fungi</taxon>
        <taxon>Dikarya</taxon>
        <taxon>Basidiomycota</taxon>
        <taxon>Agaricomycotina</taxon>
        <taxon>Agaricomycetes</taxon>
        <taxon>Cantharellales</taxon>
        <taxon>Ceratobasidiaceae</taxon>
        <taxon>Ceratobasidium</taxon>
    </lineage>
</organism>
<dbReference type="EMBL" id="SSOP01000024">
    <property type="protein sequence ID" value="KAB5594162.1"/>
    <property type="molecule type" value="Genomic_DNA"/>
</dbReference>
<protein>
    <submittedName>
        <fullName evidence="2">Uncharacterized protein</fullName>
    </submittedName>
</protein>
<evidence type="ECO:0000313" key="3">
    <source>
        <dbReference type="Proteomes" id="UP000383932"/>
    </source>
</evidence>
<evidence type="ECO:0000256" key="1">
    <source>
        <dbReference type="SAM" id="MobiDB-lite"/>
    </source>
</evidence>
<dbReference type="AlphaFoldDB" id="A0A5N5QQX6"/>
<sequence length="899" mass="101254">MKSNEPHPVALSSIGIPINLTISTAYTSDSFDFGLPAIIKMQTYGHLIAVLLICKPPLANILLPPHLIVWDWISGKEIAHITLVGQYKYQFGLLSQEHLITLQPAPPYEIVPFSSAIYNTLGHLDVYQLTTHSGETEPQNNHPIARFALPDLDEDQIDLLLHMNAEFVSTPVNGYPLPHHLPKIYNPTPGNHLICINIAVTDLRHGLRETSGTLFVQSQMLLNILSEQLQHITNRTQMDNPMPISWEMWGHCTFWLNTPESRISCSNPGWGLRTMVVERHYPSINLSALDFNSHRLKAQLHTQRTTSIRNKFPKDSEVLRTGTGDYRSALERAFMISSVVTRNMKTRVKMRDPSGELRSVMSDNEHVGADLYLQYVLELDMCGYVTPPVPRPDLNYLEKIHVLRNHRRNWRHGVPSQSMQINLPFPDIDKSCFVDGTYACTFLVPSPQDSFTNEIHYYQLPSSNKGTEYKHWHHNSDFKIQELAMQPEQDLIFLIEQVNWMDPPNQFNYEHYRLHARSMETNKPHPIALSSVGAMINLITPSATIPGFDPGLGLYPTIRIQTYGRLVAVLIDYSLSDTHSRIIVWDWLLCSEVAHIELSGQPHYQFGFLSQEYLVIICPAYPRRMMPFGAIYDALGQLNVYRLLAKTGPQSNRPIAYFALPELDEDRTGLALQLNSGLGPTPPDWQLLPHHLPKLYDSTPGNHLLSVDISVARTPDPLKNSGTLFIQSLTLLNILSEQLGANQSSANDPTRVPWEAWGCHTFWFDALSCQILTPSLGQGLRAVVIEGCTSLITLDLDSHRVKAQRSSVRTAKEEGQSLKDGKAPSADGQQNILERAFRIAGVVTQYMKVGIKSRNTNVSQAAGGFIPPMMVDIGDEHVVVRPDQGIFSHGGTRLYMYTF</sequence>
<dbReference type="Proteomes" id="UP000383932">
    <property type="component" value="Unassembled WGS sequence"/>
</dbReference>